<dbReference type="SUPFAM" id="SSF81383">
    <property type="entry name" value="F-box domain"/>
    <property type="match status" value="1"/>
</dbReference>
<dbReference type="InterPro" id="IPR032675">
    <property type="entry name" value="LRR_dom_sf"/>
</dbReference>
<evidence type="ECO:0000313" key="3">
    <source>
        <dbReference type="Proteomes" id="UP001175226"/>
    </source>
</evidence>
<dbReference type="InterPro" id="IPR001810">
    <property type="entry name" value="F-box_dom"/>
</dbReference>
<gene>
    <name evidence="2" type="ORF">EV421DRAFT_1938031</name>
</gene>
<evidence type="ECO:0000259" key="1">
    <source>
        <dbReference type="PROSITE" id="PS50181"/>
    </source>
</evidence>
<name>A0AA39ITE9_9AGAR</name>
<proteinExistence type="predicted"/>
<dbReference type="EMBL" id="JAUEPT010000170">
    <property type="protein sequence ID" value="KAK0430118.1"/>
    <property type="molecule type" value="Genomic_DNA"/>
</dbReference>
<dbReference type="Gene3D" id="3.80.10.10">
    <property type="entry name" value="Ribonuclease Inhibitor"/>
    <property type="match status" value="1"/>
</dbReference>
<dbReference type="AlphaFoldDB" id="A0AA39ITE9"/>
<evidence type="ECO:0000313" key="2">
    <source>
        <dbReference type="EMBL" id="KAK0430118.1"/>
    </source>
</evidence>
<feature type="domain" description="F-box" evidence="1">
    <location>
        <begin position="91"/>
        <end position="144"/>
    </location>
</feature>
<sequence>MPSFIPCPSRHHLQTTGLTDGEVDYFPIDTIIWILRSERSAFDLDNITLSTILQDFRRLENCASTFDFELRHLRKQKNGIYHRLQVYQSLFAPIRRLPLDVLLHIFQFLPVDTVNLNSTPWILGNICYSWRSLYLSFPTLWSKIVIDTRAGTKLHSGSVSMVHTSLKRSQRSPLTIFVSCDNQSSSMSPILFSILDLLLIHCSRWSVVEVHIPRLTYAIFNRLGNLPMLRKIKIILDHGPVAVGTKDSFDHCPQLRDVSITGIPLPSLQLPLSRLISLETTQTAEDIFNILPEAKGLEALTISHTSSFEPLSGSCGSNMLTVPNIRCLNFRSGDTVEQLQLRRSTR</sequence>
<accession>A0AA39ITE9</accession>
<protein>
    <recommendedName>
        <fullName evidence="1">F-box domain-containing protein</fullName>
    </recommendedName>
</protein>
<reference evidence="2" key="1">
    <citation type="submission" date="2023-06" db="EMBL/GenBank/DDBJ databases">
        <authorList>
            <consortium name="Lawrence Berkeley National Laboratory"/>
            <person name="Ahrendt S."/>
            <person name="Sahu N."/>
            <person name="Indic B."/>
            <person name="Wong-Bajracharya J."/>
            <person name="Merenyi Z."/>
            <person name="Ke H.-M."/>
            <person name="Monk M."/>
            <person name="Kocsube S."/>
            <person name="Drula E."/>
            <person name="Lipzen A."/>
            <person name="Balint B."/>
            <person name="Henrissat B."/>
            <person name="Andreopoulos B."/>
            <person name="Martin F.M."/>
            <person name="Harder C.B."/>
            <person name="Rigling D."/>
            <person name="Ford K.L."/>
            <person name="Foster G.D."/>
            <person name="Pangilinan J."/>
            <person name="Papanicolaou A."/>
            <person name="Barry K."/>
            <person name="LaButti K."/>
            <person name="Viragh M."/>
            <person name="Koriabine M."/>
            <person name="Yan M."/>
            <person name="Riley R."/>
            <person name="Champramary S."/>
            <person name="Plett K.L."/>
            <person name="Tsai I.J."/>
            <person name="Slot J."/>
            <person name="Sipos G."/>
            <person name="Plett J."/>
            <person name="Nagy L.G."/>
            <person name="Grigoriev I.V."/>
        </authorList>
    </citation>
    <scope>NUCLEOTIDE SEQUENCE</scope>
    <source>
        <strain evidence="2">FPL87.14</strain>
    </source>
</reference>
<organism evidence="2 3">
    <name type="scientific">Armillaria borealis</name>
    <dbReference type="NCBI Taxonomy" id="47425"/>
    <lineage>
        <taxon>Eukaryota</taxon>
        <taxon>Fungi</taxon>
        <taxon>Dikarya</taxon>
        <taxon>Basidiomycota</taxon>
        <taxon>Agaricomycotina</taxon>
        <taxon>Agaricomycetes</taxon>
        <taxon>Agaricomycetidae</taxon>
        <taxon>Agaricales</taxon>
        <taxon>Marasmiineae</taxon>
        <taxon>Physalacriaceae</taxon>
        <taxon>Armillaria</taxon>
    </lineage>
</organism>
<dbReference type="Proteomes" id="UP001175226">
    <property type="component" value="Unassembled WGS sequence"/>
</dbReference>
<dbReference type="PROSITE" id="PS50181">
    <property type="entry name" value="FBOX"/>
    <property type="match status" value="1"/>
</dbReference>
<keyword evidence="3" id="KW-1185">Reference proteome</keyword>
<comment type="caution">
    <text evidence="2">The sequence shown here is derived from an EMBL/GenBank/DDBJ whole genome shotgun (WGS) entry which is preliminary data.</text>
</comment>
<dbReference type="InterPro" id="IPR036047">
    <property type="entry name" value="F-box-like_dom_sf"/>
</dbReference>